<dbReference type="KEGG" id="clf:GJQ69_07240"/>
<organism evidence="1 2">
    <name type="scientific">Caproicibacterium lactatifermentans</name>
    <dbReference type="NCBI Taxonomy" id="2666138"/>
    <lineage>
        <taxon>Bacteria</taxon>
        <taxon>Bacillati</taxon>
        <taxon>Bacillota</taxon>
        <taxon>Clostridia</taxon>
        <taxon>Eubacteriales</taxon>
        <taxon>Oscillospiraceae</taxon>
        <taxon>Caproicibacterium</taxon>
    </lineage>
</organism>
<reference evidence="1 2" key="1">
    <citation type="submission" date="2019-11" db="EMBL/GenBank/DDBJ databases">
        <authorList>
            <person name="Ren C."/>
            <person name="Wang H."/>
            <person name="Xu Y."/>
        </authorList>
    </citation>
    <scope>NUCLEOTIDE SEQUENCE [LARGE SCALE GENOMIC DNA]</scope>
    <source>
        <strain evidence="1 2">LBM 19010</strain>
    </source>
</reference>
<protein>
    <submittedName>
        <fullName evidence="1">Uncharacterized protein</fullName>
    </submittedName>
</protein>
<evidence type="ECO:0000313" key="2">
    <source>
        <dbReference type="Proteomes" id="UP000501316"/>
    </source>
</evidence>
<evidence type="ECO:0000313" key="1">
    <source>
        <dbReference type="EMBL" id="QKN24302.1"/>
    </source>
</evidence>
<sequence>MENSYQDIVKAGEVPNKAFMDGYLKMDLARAIATHGTPYHVIAKSIMDSNDKSTVMKKLQEEFDTLPKGVQNALNKDYGIIKDSSGKIIQQRLTT</sequence>
<gene>
    <name evidence="1" type="ORF">GJQ69_07240</name>
</gene>
<dbReference type="Proteomes" id="UP000501316">
    <property type="component" value="Chromosome"/>
</dbReference>
<proteinExistence type="predicted"/>
<dbReference type="RefSeq" id="WP_174193400.1">
    <property type="nucleotide sequence ID" value="NZ_CP046051.1"/>
</dbReference>
<dbReference type="AlphaFoldDB" id="A0A859DTR7"/>
<dbReference type="EMBL" id="CP046051">
    <property type="protein sequence ID" value="QKN24302.1"/>
    <property type="molecule type" value="Genomic_DNA"/>
</dbReference>
<name>A0A859DTR7_9FIRM</name>
<accession>A0A859DTR7</accession>